<feature type="transmembrane region" description="Helical" evidence="1">
    <location>
        <begin position="76"/>
        <end position="97"/>
    </location>
</feature>
<keyword evidence="1" id="KW-0472">Membrane</keyword>
<name>A0A1M4YN85_9CLOT</name>
<organism evidence="3 4">
    <name type="scientific">Lactonifactor longoviformis DSM 17459</name>
    <dbReference type="NCBI Taxonomy" id="1122155"/>
    <lineage>
        <taxon>Bacteria</taxon>
        <taxon>Bacillati</taxon>
        <taxon>Bacillota</taxon>
        <taxon>Clostridia</taxon>
        <taxon>Eubacteriales</taxon>
        <taxon>Clostridiaceae</taxon>
        <taxon>Lactonifactor</taxon>
    </lineage>
</organism>
<protein>
    <submittedName>
        <fullName evidence="3">Acetyltransferase (GNAT) family protein</fullName>
    </submittedName>
</protein>
<dbReference type="EMBL" id="FQVI01000012">
    <property type="protein sequence ID" value="SHF07275.1"/>
    <property type="molecule type" value="Genomic_DNA"/>
</dbReference>
<evidence type="ECO:0000313" key="4">
    <source>
        <dbReference type="Proteomes" id="UP000184245"/>
    </source>
</evidence>
<feature type="transmembrane region" description="Helical" evidence="1">
    <location>
        <begin position="21"/>
        <end position="39"/>
    </location>
</feature>
<keyword evidence="1" id="KW-1133">Transmembrane helix</keyword>
<keyword evidence="1" id="KW-0812">Transmembrane</keyword>
<dbReference type="STRING" id="1122155.SAMN02745158_02428"/>
<sequence length="202" mass="23459">MITIRQIYSNEKKVIQEVVNIHMNSFTGFFLTFMGKGFLNQMYSSYCKHVDSGLLVAFEEDKPIGFLSYSGDFSGLYLFMIKTKLIFFVWFGLGAFFRKPIVFTRLIKAFLKPNEVKRKEKYVELSSIGVIPGAKSKGVGSQLIKALIEIVDFNKYKYINLETDAVDNEGVNYFYQKNGFIFSREYITAEGRKMNEYRYSKQ</sequence>
<dbReference type="Gene3D" id="3.40.630.30">
    <property type="match status" value="1"/>
</dbReference>
<evidence type="ECO:0000259" key="2">
    <source>
        <dbReference type="PROSITE" id="PS51186"/>
    </source>
</evidence>
<dbReference type="PROSITE" id="PS51186">
    <property type="entry name" value="GNAT"/>
    <property type="match status" value="1"/>
</dbReference>
<reference evidence="3 4" key="1">
    <citation type="submission" date="2016-11" db="EMBL/GenBank/DDBJ databases">
        <authorList>
            <person name="Jaros S."/>
            <person name="Januszkiewicz K."/>
            <person name="Wedrychowicz H."/>
        </authorList>
    </citation>
    <scope>NUCLEOTIDE SEQUENCE [LARGE SCALE GENOMIC DNA]</scope>
    <source>
        <strain evidence="3 4">DSM 17459</strain>
    </source>
</reference>
<dbReference type="GO" id="GO:0016747">
    <property type="term" value="F:acyltransferase activity, transferring groups other than amino-acyl groups"/>
    <property type="evidence" value="ECO:0007669"/>
    <property type="project" value="InterPro"/>
</dbReference>
<dbReference type="SUPFAM" id="SSF55729">
    <property type="entry name" value="Acyl-CoA N-acyltransferases (Nat)"/>
    <property type="match status" value="1"/>
</dbReference>
<accession>A0A1M4YN85</accession>
<dbReference type="InterPro" id="IPR016181">
    <property type="entry name" value="Acyl_CoA_acyltransferase"/>
</dbReference>
<evidence type="ECO:0000256" key="1">
    <source>
        <dbReference type="SAM" id="Phobius"/>
    </source>
</evidence>
<gene>
    <name evidence="3" type="ORF">SAMN02745158_02428</name>
</gene>
<dbReference type="RefSeq" id="WP_072852088.1">
    <property type="nucleotide sequence ID" value="NZ_FQVI01000012.1"/>
</dbReference>
<feature type="domain" description="N-acetyltransferase" evidence="2">
    <location>
        <begin position="2"/>
        <end position="202"/>
    </location>
</feature>
<dbReference type="Proteomes" id="UP000184245">
    <property type="component" value="Unassembled WGS sequence"/>
</dbReference>
<dbReference type="InterPro" id="IPR000182">
    <property type="entry name" value="GNAT_dom"/>
</dbReference>
<dbReference type="Pfam" id="PF00583">
    <property type="entry name" value="Acetyltransf_1"/>
    <property type="match status" value="1"/>
</dbReference>
<dbReference type="CDD" id="cd04301">
    <property type="entry name" value="NAT_SF"/>
    <property type="match status" value="1"/>
</dbReference>
<proteinExistence type="predicted"/>
<dbReference type="AlphaFoldDB" id="A0A1M4YN85"/>
<keyword evidence="3" id="KW-0808">Transferase</keyword>
<dbReference type="OrthoDB" id="1819306at2"/>
<evidence type="ECO:0000313" key="3">
    <source>
        <dbReference type="EMBL" id="SHF07275.1"/>
    </source>
</evidence>
<keyword evidence="4" id="KW-1185">Reference proteome</keyword>